<dbReference type="EC" id="5.6.2.2" evidence="3"/>
<feature type="non-terminal residue" evidence="8">
    <location>
        <position position="227"/>
    </location>
</feature>
<dbReference type="Pfam" id="PF00521">
    <property type="entry name" value="DNA_topoisoIV"/>
    <property type="match status" value="1"/>
</dbReference>
<protein>
    <recommendedName>
        <fullName evidence="3">DNA topoisomerase (ATP-hydrolyzing)</fullName>
        <ecNumber evidence="3">5.6.2.2</ecNumber>
    </recommendedName>
</protein>
<dbReference type="PANTHER" id="PTHR43493">
    <property type="entry name" value="DNA GYRASE/TOPOISOMERASE SUBUNIT A"/>
    <property type="match status" value="1"/>
</dbReference>
<dbReference type="GO" id="GO:0003677">
    <property type="term" value="F:DNA binding"/>
    <property type="evidence" value="ECO:0007669"/>
    <property type="project" value="UniProtKB-KW"/>
</dbReference>
<dbReference type="GO" id="GO:0009330">
    <property type="term" value="C:DNA topoisomerase type II (double strand cut, ATP-hydrolyzing) complex"/>
    <property type="evidence" value="ECO:0007669"/>
    <property type="project" value="TreeGrafter"/>
</dbReference>
<sequence>EARMAPIAAEMVADIEKSTVDFVDNYSATKQEPSVLPAALPNLLVNGAAGIAVGMATSIPPHNLTEICDGLIRLIDNPEADTEELMKLIPGPDFPTGGIVYARDIPQVYGTGHGRVVQRARVAFEESKSGREQIIVTELPYQVNPSRVLQTIAELVNDRKLEGIADIRNETGRREGTRLVIELKRDARPYTVLNNLYKHTQLQSSFTCILLALVDGRPQVLSLRSML</sequence>
<evidence type="ECO:0000259" key="7">
    <source>
        <dbReference type="PROSITE" id="PS52040"/>
    </source>
</evidence>
<evidence type="ECO:0000256" key="1">
    <source>
        <dbReference type="ARBA" id="ARBA00000185"/>
    </source>
</evidence>
<dbReference type="GO" id="GO:0003918">
    <property type="term" value="F:DNA topoisomerase type II (double strand cut, ATP-hydrolyzing) activity"/>
    <property type="evidence" value="ECO:0007669"/>
    <property type="project" value="UniProtKB-EC"/>
</dbReference>
<reference evidence="8" key="2">
    <citation type="journal article" date="2014" name="ISME J.">
        <title>Microbial stratification in low pH oxic and suboxic macroscopic growths along an acid mine drainage.</title>
        <authorList>
            <person name="Mendez-Garcia C."/>
            <person name="Mesa V."/>
            <person name="Sprenger R.R."/>
            <person name="Richter M."/>
            <person name="Diez M.S."/>
            <person name="Solano J."/>
            <person name="Bargiela R."/>
            <person name="Golyshina O.V."/>
            <person name="Manteca A."/>
            <person name="Ramos J.L."/>
            <person name="Gallego J.R."/>
            <person name="Llorente I."/>
            <person name="Martins Dos Santos V.A."/>
            <person name="Jensen O.N."/>
            <person name="Pelaez A.I."/>
            <person name="Sanchez J."/>
            <person name="Ferrer M."/>
        </authorList>
    </citation>
    <scope>NUCLEOTIDE SEQUENCE</scope>
</reference>
<feature type="domain" description="Topo IIA-type catalytic" evidence="7">
    <location>
        <begin position="1"/>
        <end position="227"/>
    </location>
</feature>
<dbReference type="InterPro" id="IPR013758">
    <property type="entry name" value="Topo_IIA_A/C_ab"/>
</dbReference>
<dbReference type="PANTHER" id="PTHR43493:SF5">
    <property type="entry name" value="DNA GYRASE SUBUNIT A, CHLOROPLASTIC_MITOCHONDRIAL"/>
    <property type="match status" value="1"/>
</dbReference>
<comment type="catalytic activity">
    <reaction evidence="1">
        <text>ATP-dependent breakage, passage and rejoining of double-stranded DNA.</text>
        <dbReference type="EC" id="5.6.2.2"/>
    </reaction>
</comment>
<dbReference type="InterPro" id="IPR050220">
    <property type="entry name" value="Type_II_DNA_Topoisomerases"/>
</dbReference>
<dbReference type="PROSITE" id="PS52040">
    <property type="entry name" value="TOPO_IIA"/>
    <property type="match status" value="1"/>
</dbReference>
<dbReference type="GO" id="GO:0006265">
    <property type="term" value="P:DNA topological change"/>
    <property type="evidence" value="ECO:0007669"/>
    <property type="project" value="InterPro"/>
</dbReference>
<comment type="similarity">
    <text evidence="2">Belongs to the type II topoisomerase GyrA/ParC subunit family.</text>
</comment>
<evidence type="ECO:0000256" key="5">
    <source>
        <dbReference type="ARBA" id="ARBA00023125"/>
    </source>
</evidence>
<evidence type="ECO:0000256" key="4">
    <source>
        <dbReference type="ARBA" id="ARBA00023029"/>
    </source>
</evidence>
<organism evidence="8">
    <name type="scientific">mine drainage metagenome</name>
    <dbReference type="NCBI Taxonomy" id="410659"/>
    <lineage>
        <taxon>unclassified sequences</taxon>
        <taxon>metagenomes</taxon>
        <taxon>ecological metagenomes</taxon>
    </lineage>
</organism>
<evidence type="ECO:0000256" key="6">
    <source>
        <dbReference type="ARBA" id="ARBA00023235"/>
    </source>
</evidence>
<dbReference type="InterPro" id="IPR002205">
    <property type="entry name" value="Topo_IIA_dom_A"/>
</dbReference>
<evidence type="ECO:0000313" key="8">
    <source>
        <dbReference type="EMBL" id="EQD31483.1"/>
    </source>
</evidence>
<gene>
    <name evidence="8" type="ORF">B1B_18110</name>
</gene>
<proteinExistence type="inferred from homology"/>
<dbReference type="Gene3D" id="3.30.1360.40">
    <property type="match status" value="1"/>
</dbReference>
<dbReference type="GO" id="GO:0005524">
    <property type="term" value="F:ATP binding"/>
    <property type="evidence" value="ECO:0007669"/>
    <property type="project" value="InterPro"/>
</dbReference>
<accession>T0YEB8</accession>
<reference evidence="8" key="1">
    <citation type="submission" date="2013-08" db="EMBL/GenBank/DDBJ databases">
        <authorList>
            <person name="Mendez C."/>
            <person name="Richter M."/>
            <person name="Ferrer M."/>
            <person name="Sanchez J."/>
        </authorList>
    </citation>
    <scope>NUCLEOTIDE SEQUENCE</scope>
</reference>
<dbReference type="InterPro" id="IPR013760">
    <property type="entry name" value="Topo_IIA-like_dom_sf"/>
</dbReference>
<feature type="non-terminal residue" evidence="8">
    <location>
        <position position="1"/>
    </location>
</feature>
<evidence type="ECO:0000256" key="3">
    <source>
        <dbReference type="ARBA" id="ARBA00012895"/>
    </source>
</evidence>
<dbReference type="SUPFAM" id="SSF56719">
    <property type="entry name" value="Type II DNA topoisomerase"/>
    <property type="match status" value="1"/>
</dbReference>
<keyword evidence="6" id="KW-0413">Isomerase</keyword>
<comment type="caution">
    <text evidence="8">The sequence shown here is derived from an EMBL/GenBank/DDBJ whole genome shotgun (WGS) entry which is preliminary data.</text>
</comment>
<keyword evidence="5" id="KW-0238">DNA-binding</keyword>
<dbReference type="AlphaFoldDB" id="T0YEB8"/>
<dbReference type="Gene3D" id="3.90.199.10">
    <property type="entry name" value="Topoisomerase II, domain 5"/>
    <property type="match status" value="1"/>
</dbReference>
<dbReference type="FunFam" id="3.30.1360.40:FF:000002">
    <property type="entry name" value="DNA gyrase subunit A"/>
    <property type="match status" value="1"/>
</dbReference>
<dbReference type="SMART" id="SM00434">
    <property type="entry name" value="TOP4c"/>
    <property type="match status" value="1"/>
</dbReference>
<name>T0YEB8_9ZZZZ</name>
<evidence type="ECO:0000256" key="2">
    <source>
        <dbReference type="ARBA" id="ARBA00008263"/>
    </source>
</evidence>
<keyword evidence="4" id="KW-0799">Topoisomerase</keyword>
<dbReference type="EMBL" id="AUZY01012109">
    <property type="protein sequence ID" value="EQD31483.1"/>
    <property type="molecule type" value="Genomic_DNA"/>
</dbReference>
<dbReference type="GO" id="GO:0005737">
    <property type="term" value="C:cytoplasm"/>
    <property type="evidence" value="ECO:0007669"/>
    <property type="project" value="TreeGrafter"/>
</dbReference>